<proteinExistence type="predicted"/>
<dbReference type="EMBL" id="QUTB01002225">
    <property type="protein sequence ID" value="RHY73444.1"/>
    <property type="molecule type" value="Genomic_DNA"/>
</dbReference>
<sequence>MRVSILGSLRSDQAQSIHVTPRKAKRSAPPTPDSKGSAKKVCVAASSSSTAQRDELVVGTESMLKANQELRQRLVDAGNRERDLMAQLQDMLTTVQLREQEMDKLRDDVAKARARAVEDDHLRVEYTALESKHKQAEAKCVDVEMCWAKDKEVLKQCQDELAATLRSTLSLNHVVDVLKEELQEAQAKASSATQRASYRPVRQLESDHQKLAHQLDMVHRTSDHEHETSAKEEVLVMKARFASARNAFRHMQTCMVALGEQIDIVPALLDYDDEATHGDGDEEDGDEETQCVLAERFARAEGEEEVEGRQQMDDQHASPRSDDDDATKQLVDTTEPATLYVKEDKEVEEKDGGAFQKCNCRRFNLGQFHLLIHSTNLTPQEVNDMGDGAEYNVEYTDDNPEEFKWVKRPGPVKVTYANGDTFEGTFNSDKLKHGHGKYTWNEKTDDDEVKEIAWYDGAYENGKKHGVGKMQFPTGDTYHGQWSSDAIDGEGTIVYKNGDIFSGSFDQGIKHGKGTYEYADDKSQLIGNWVHNTIVDGKWLFKDGGYYTGRFENATPIGQCLLQFPNGLQHEGEYVKVDTINAAGDAVQVHTWKGDAVTKVF</sequence>
<evidence type="ECO:0000256" key="3">
    <source>
        <dbReference type="SAM" id="MobiDB-lite"/>
    </source>
</evidence>
<evidence type="ECO:0000313" key="5">
    <source>
        <dbReference type="Proteomes" id="UP000283543"/>
    </source>
</evidence>
<dbReference type="PANTHER" id="PTHR43215">
    <property type="entry name" value="RADIAL SPOKE HEAD 1 HOMOLOG"/>
    <property type="match status" value="1"/>
</dbReference>
<feature type="compositionally biased region" description="Basic and acidic residues" evidence="3">
    <location>
        <begin position="299"/>
        <end position="321"/>
    </location>
</feature>
<dbReference type="PANTHER" id="PTHR43215:SF14">
    <property type="entry name" value="RADIAL SPOKE HEAD 1 HOMOLOG"/>
    <property type="match status" value="1"/>
</dbReference>
<keyword evidence="1" id="KW-0677">Repeat</keyword>
<gene>
    <name evidence="4" type="ORF">DYB34_004805</name>
</gene>
<dbReference type="Proteomes" id="UP000283543">
    <property type="component" value="Unassembled WGS sequence"/>
</dbReference>
<feature type="region of interest" description="Disordered" evidence="3">
    <location>
        <begin position="1"/>
        <end position="39"/>
    </location>
</feature>
<reference evidence="4 5" key="1">
    <citation type="submission" date="2018-08" db="EMBL/GenBank/DDBJ databases">
        <title>Aphanomyces genome sequencing and annotation.</title>
        <authorList>
            <person name="Minardi D."/>
            <person name="Oidtmann B."/>
            <person name="Van Der Giezen M."/>
            <person name="Studholme D.J."/>
        </authorList>
    </citation>
    <scope>NUCLEOTIDE SEQUENCE [LARGE SCALE GENOMIC DNA]</scope>
    <source>
        <strain evidence="4 5">Si</strain>
    </source>
</reference>
<dbReference type="InterPro" id="IPR003409">
    <property type="entry name" value="MORN"/>
</dbReference>
<keyword evidence="2" id="KW-0175">Coiled coil</keyword>
<evidence type="ECO:0000256" key="1">
    <source>
        <dbReference type="ARBA" id="ARBA00022737"/>
    </source>
</evidence>
<evidence type="ECO:0000256" key="2">
    <source>
        <dbReference type="SAM" id="Coils"/>
    </source>
</evidence>
<feature type="region of interest" description="Disordered" evidence="3">
    <location>
        <begin position="299"/>
        <end position="336"/>
    </location>
</feature>
<protein>
    <submittedName>
        <fullName evidence="4">Uncharacterized protein</fullName>
    </submittedName>
</protein>
<dbReference type="AlphaFoldDB" id="A0A3R6Z2K2"/>
<dbReference type="SUPFAM" id="SSF82185">
    <property type="entry name" value="Histone H3 K4-specific methyltransferase SET7/9 N-terminal domain"/>
    <property type="match status" value="1"/>
</dbReference>
<organism evidence="4 5">
    <name type="scientific">Aphanomyces astaci</name>
    <name type="common">Crayfish plague agent</name>
    <dbReference type="NCBI Taxonomy" id="112090"/>
    <lineage>
        <taxon>Eukaryota</taxon>
        <taxon>Sar</taxon>
        <taxon>Stramenopiles</taxon>
        <taxon>Oomycota</taxon>
        <taxon>Saprolegniomycetes</taxon>
        <taxon>Saprolegniales</taxon>
        <taxon>Verrucalvaceae</taxon>
        <taxon>Aphanomyces</taxon>
    </lineage>
</organism>
<dbReference type="Gene3D" id="2.20.110.10">
    <property type="entry name" value="Histone H3 K4-specific methyltransferase SET7/9 N-terminal domain"/>
    <property type="match status" value="1"/>
</dbReference>
<feature type="coiled-coil region" evidence="2">
    <location>
        <begin position="67"/>
        <end position="115"/>
    </location>
</feature>
<dbReference type="Pfam" id="PF02493">
    <property type="entry name" value="MORN"/>
    <property type="match status" value="4"/>
</dbReference>
<name>A0A3R6Z2K2_APHAT</name>
<dbReference type="VEuPathDB" id="FungiDB:H257_04537"/>
<accession>A0A3R6Z2K2</accession>
<comment type="caution">
    <text evidence="4">The sequence shown here is derived from an EMBL/GenBank/DDBJ whole genome shotgun (WGS) entry which is preliminary data.</text>
</comment>
<evidence type="ECO:0000313" key="4">
    <source>
        <dbReference type="EMBL" id="RHY73444.1"/>
    </source>
</evidence>
<dbReference type="VEuPathDB" id="FungiDB:H257_04538"/>
<dbReference type="SMART" id="SM00698">
    <property type="entry name" value="MORN"/>
    <property type="match status" value="4"/>
</dbReference>